<feature type="region of interest" description="Disordered" evidence="1">
    <location>
        <begin position="52"/>
        <end position="78"/>
    </location>
</feature>
<dbReference type="EMBL" id="KN818322">
    <property type="protein sequence ID" value="KIL59130.1"/>
    <property type="molecule type" value="Genomic_DNA"/>
</dbReference>
<dbReference type="AlphaFoldDB" id="A0A0C2S8M6"/>
<accession>A0A0C2S8M6</accession>
<feature type="signal peptide" evidence="2">
    <location>
        <begin position="1"/>
        <end position="19"/>
    </location>
</feature>
<proteinExistence type="predicted"/>
<dbReference type="HOGENOM" id="CLU_2621499_0_0_1"/>
<feature type="compositionally biased region" description="Basic and acidic residues" evidence="1">
    <location>
        <begin position="55"/>
        <end position="69"/>
    </location>
</feature>
<organism evidence="3 4">
    <name type="scientific">Amanita muscaria (strain Koide BX008)</name>
    <dbReference type="NCBI Taxonomy" id="946122"/>
    <lineage>
        <taxon>Eukaryota</taxon>
        <taxon>Fungi</taxon>
        <taxon>Dikarya</taxon>
        <taxon>Basidiomycota</taxon>
        <taxon>Agaricomycotina</taxon>
        <taxon>Agaricomycetes</taxon>
        <taxon>Agaricomycetidae</taxon>
        <taxon>Agaricales</taxon>
        <taxon>Pluteineae</taxon>
        <taxon>Amanitaceae</taxon>
        <taxon>Amanita</taxon>
    </lineage>
</organism>
<gene>
    <name evidence="3" type="ORF">M378DRAFT_169789</name>
</gene>
<keyword evidence="4" id="KW-1185">Reference proteome</keyword>
<dbReference type="InParanoid" id="A0A0C2S8M6"/>
<reference evidence="3 4" key="1">
    <citation type="submission" date="2014-04" db="EMBL/GenBank/DDBJ databases">
        <title>Evolutionary Origins and Diversification of the Mycorrhizal Mutualists.</title>
        <authorList>
            <consortium name="DOE Joint Genome Institute"/>
            <consortium name="Mycorrhizal Genomics Consortium"/>
            <person name="Kohler A."/>
            <person name="Kuo A."/>
            <person name="Nagy L.G."/>
            <person name="Floudas D."/>
            <person name="Copeland A."/>
            <person name="Barry K.W."/>
            <person name="Cichocki N."/>
            <person name="Veneault-Fourrey C."/>
            <person name="LaButti K."/>
            <person name="Lindquist E.A."/>
            <person name="Lipzen A."/>
            <person name="Lundell T."/>
            <person name="Morin E."/>
            <person name="Murat C."/>
            <person name="Riley R."/>
            <person name="Ohm R."/>
            <person name="Sun H."/>
            <person name="Tunlid A."/>
            <person name="Henrissat B."/>
            <person name="Grigoriev I.V."/>
            <person name="Hibbett D.S."/>
            <person name="Martin F."/>
        </authorList>
    </citation>
    <scope>NUCLEOTIDE SEQUENCE [LARGE SCALE GENOMIC DNA]</scope>
    <source>
        <strain evidence="3 4">Koide BX008</strain>
    </source>
</reference>
<dbReference type="Proteomes" id="UP000054549">
    <property type="component" value="Unassembled WGS sequence"/>
</dbReference>
<protein>
    <submittedName>
        <fullName evidence="3">Uncharacterized protein</fullName>
    </submittedName>
</protein>
<name>A0A0C2S8M6_AMAMK</name>
<evidence type="ECO:0000313" key="3">
    <source>
        <dbReference type="EMBL" id="KIL59130.1"/>
    </source>
</evidence>
<feature type="chain" id="PRO_5002171788" evidence="2">
    <location>
        <begin position="20"/>
        <end position="78"/>
    </location>
</feature>
<evidence type="ECO:0000313" key="4">
    <source>
        <dbReference type="Proteomes" id="UP000054549"/>
    </source>
</evidence>
<evidence type="ECO:0000256" key="2">
    <source>
        <dbReference type="SAM" id="SignalP"/>
    </source>
</evidence>
<keyword evidence="2" id="KW-0732">Signal</keyword>
<sequence length="78" mass="8426">MRFTITTALFVLFVSTALASPLPIDSSLEGRNAPAARSAAVSVERRTELTNLEIPNKRQEGNKNADWKRNAGVASPLS</sequence>
<evidence type="ECO:0000256" key="1">
    <source>
        <dbReference type="SAM" id="MobiDB-lite"/>
    </source>
</evidence>